<organism evidence="4 5">
    <name type="scientific">Adineta ricciae</name>
    <name type="common">Rotifer</name>
    <dbReference type="NCBI Taxonomy" id="249248"/>
    <lineage>
        <taxon>Eukaryota</taxon>
        <taxon>Metazoa</taxon>
        <taxon>Spiralia</taxon>
        <taxon>Gnathifera</taxon>
        <taxon>Rotifera</taxon>
        <taxon>Eurotatoria</taxon>
        <taxon>Bdelloidea</taxon>
        <taxon>Adinetida</taxon>
        <taxon>Adinetidae</taxon>
        <taxon>Adineta</taxon>
    </lineage>
</organism>
<feature type="transmembrane region" description="Helical" evidence="2">
    <location>
        <begin position="807"/>
        <end position="833"/>
    </location>
</feature>
<protein>
    <submittedName>
        <fullName evidence="4">Uncharacterized protein</fullName>
    </submittedName>
</protein>
<reference evidence="4" key="1">
    <citation type="submission" date="2021-02" db="EMBL/GenBank/DDBJ databases">
        <authorList>
            <person name="Nowell W R."/>
        </authorList>
    </citation>
    <scope>NUCLEOTIDE SEQUENCE</scope>
</reference>
<keyword evidence="3" id="KW-0732">Signal</keyword>
<keyword evidence="1" id="KW-0175">Coiled coil</keyword>
<feature type="chain" id="PRO_5032413458" evidence="3">
    <location>
        <begin position="22"/>
        <end position="899"/>
    </location>
</feature>
<evidence type="ECO:0000313" key="4">
    <source>
        <dbReference type="EMBL" id="CAF1249142.1"/>
    </source>
</evidence>
<accession>A0A814ZW17</accession>
<keyword evidence="2" id="KW-0812">Transmembrane</keyword>
<keyword evidence="2" id="KW-1133">Transmembrane helix</keyword>
<feature type="signal peptide" evidence="3">
    <location>
        <begin position="1"/>
        <end position="21"/>
    </location>
</feature>
<dbReference type="AlphaFoldDB" id="A0A814ZW17"/>
<proteinExistence type="predicted"/>
<evidence type="ECO:0000256" key="1">
    <source>
        <dbReference type="SAM" id="Coils"/>
    </source>
</evidence>
<feature type="transmembrane region" description="Helical" evidence="2">
    <location>
        <begin position="555"/>
        <end position="577"/>
    </location>
</feature>
<evidence type="ECO:0000313" key="5">
    <source>
        <dbReference type="Proteomes" id="UP000663852"/>
    </source>
</evidence>
<dbReference type="Proteomes" id="UP000663852">
    <property type="component" value="Unassembled WGS sequence"/>
</dbReference>
<keyword evidence="2" id="KW-0472">Membrane</keyword>
<feature type="coiled-coil region" evidence="1">
    <location>
        <begin position="859"/>
        <end position="886"/>
    </location>
</feature>
<sequence length="899" mass="105327">MRIIAVLTFTIFVYLLHKTSSTDYDRIQLAANDYLFVFYVTKYVNSDGFIHYQCAMLGNRVFKVDFDFQSIHSVSIGRRQNQSQLYFIVSGNTNKSNFYMTKITVQCYQENSTVLHKETVFFENHYMSSMIVSVDPHGQFAVGVSNTSLLYYNLNDLQHFSYDVTWPDLKEFLPLSIDISENRIYIAGYIEMKRLVENIREDMIYIQTRIYLLSIDEEKHQIQFYDQWKFNEFTSNLIMKLSLRVNLNNDRVLLGIPSINTVYSFITNKTSNRLIPLSSKMKKKLFRIITGYGWIVDWFHDSNKAIIVTVDYESNIIKNSNPYIEYYDIYDDEVFNDKSIPFAVFPTIDQTDHYSHEFSKYHLIVLTTTSSILYAMNDDEHLLIIPSSKPGYLSVDQVFVTEYITHGHRRHIFLSNSAQCPLHTYKNDTGPWPCRKCQMNSSQYDVDMICPECNNELFCPLEFATFSANLFDIEQYYGYPETPEIDVFSDILIRNMFRTKCLRTSPFLIMIITLLMILILSIIIGFLKFSKRLASKNEPFIKGFRYLDLIKQGQSWFGGLVSIVLLVLLAFAIKFSYSYHYLYPIENQHLLNENSCSTNLHLNAKFESNLQYLTKPYGQFEEIFRLLDSQEFLMNIELINTTFHCGQLFINSHNPVFCYTREFNLYASTNLSSHKVPISLKLQGKGIIEAMRIGFIGSEIHQMNNYVQKVNFSKVFNYTNRTISMQMVHSIDLQLTKIINITEGLTDSDLTIYSGLWSMIFHFDLDRLFVETHQEFDKDSTKISLKFFETSFFIQNRQKPIARSPEIIFSTILFICMCLDLVCTIFLLIKLWLKPILKLMIIKVSSSNCWFYQFIDGDKSNISIEMENLKTEIDILKKTIKTLTTNEPVIRRYKRKVSV</sequence>
<evidence type="ECO:0000256" key="2">
    <source>
        <dbReference type="SAM" id="Phobius"/>
    </source>
</evidence>
<name>A0A814ZW17_ADIRI</name>
<evidence type="ECO:0000256" key="3">
    <source>
        <dbReference type="SAM" id="SignalP"/>
    </source>
</evidence>
<gene>
    <name evidence="4" type="ORF">EDS130_LOCUS27875</name>
</gene>
<comment type="caution">
    <text evidence="4">The sequence shown here is derived from an EMBL/GenBank/DDBJ whole genome shotgun (WGS) entry which is preliminary data.</text>
</comment>
<feature type="transmembrane region" description="Helical" evidence="2">
    <location>
        <begin position="507"/>
        <end position="527"/>
    </location>
</feature>
<dbReference type="EMBL" id="CAJNOJ010000178">
    <property type="protein sequence ID" value="CAF1249142.1"/>
    <property type="molecule type" value="Genomic_DNA"/>
</dbReference>